<dbReference type="AlphaFoldDB" id="A0A920CSY2"/>
<feature type="compositionally biased region" description="Basic and acidic residues" evidence="10">
    <location>
        <begin position="488"/>
        <end position="498"/>
    </location>
</feature>
<dbReference type="GO" id="GO:0005886">
    <property type="term" value="C:plasma membrane"/>
    <property type="evidence" value="ECO:0007669"/>
    <property type="project" value="UniProtKB-SubCell"/>
</dbReference>
<gene>
    <name evidence="12" type="ORF">J34TS1_45600</name>
</gene>
<accession>A0A920CSY2</accession>
<feature type="domain" description="ABC transporter" evidence="11">
    <location>
        <begin position="6"/>
        <end position="242"/>
    </location>
</feature>
<dbReference type="PROSITE" id="PS00211">
    <property type="entry name" value="ABC_TRANSPORTER_1"/>
    <property type="match status" value="1"/>
</dbReference>
<feature type="domain" description="ABC transporter" evidence="11">
    <location>
        <begin position="250"/>
        <end position="497"/>
    </location>
</feature>
<dbReference type="InterPro" id="IPR050107">
    <property type="entry name" value="ABC_carbohydrate_import_ATPase"/>
</dbReference>
<dbReference type="PANTHER" id="PTHR43790">
    <property type="entry name" value="CARBOHYDRATE TRANSPORT ATP-BINDING PROTEIN MG119-RELATED"/>
    <property type="match status" value="1"/>
</dbReference>
<evidence type="ECO:0000256" key="1">
    <source>
        <dbReference type="ARBA" id="ARBA00004202"/>
    </source>
</evidence>
<keyword evidence="2" id="KW-0813">Transport</keyword>
<organism evidence="12 13">
    <name type="scientific">Paenibacillus azoreducens</name>
    <dbReference type="NCBI Taxonomy" id="116718"/>
    <lineage>
        <taxon>Bacteria</taxon>
        <taxon>Bacillati</taxon>
        <taxon>Bacillota</taxon>
        <taxon>Bacilli</taxon>
        <taxon>Bacillales</taxon>
        <taxon>Paenibacillaceae</taxon>
        <taxon>Paenibacillus</taxon>
    </lineage>
</organism>
<dbReference type="Pfam" id="PF00005">
    <property type="entry name" value="ABC_tran"/>
    <property type="match status" value="2"/>
</dbReference>
<keyword evidence="9" id="KW-0472">Membrane</keyword>
<dbReference type="Gene3D" id="3.40.50.300">
    <property type="entry name" value="P-loop containing nucleotide triphosphate hydrolases"/>
    <property type="match status" value="2"/>
</dbReference>
<comment type="caution">
    <text evidence="12">The sequence shown here is derived from an EMBL/GenBank/DDBJ whole genome shotgun (WGS) entry which is preliminary data.</text>
</comment>
<dbReference type="SUPFAM" id="SSF52540">
    <property type="entry name" value="P-loop containing nucleoside triphosphate hydrolases"/>
    <property type="match status" value="2"/>
</dbReference>
<dbReference type="GO" id="GO:0005524">
    <property type="term" value="F:ATP binding"/>
    <property type="evidence" value="ECO:0007669"/>
    <property type="project" value="UniProtKB-KW"/>
</dbReference>
<evidence type="ECO:0000313" key="13">
    <source>
        <dbReference type="Proteomes" id="UP000682811"/>
    </source>
</evidence>
<dbReference type="PANTHER" id="PTHR43790:SF1">
    <property type="entry name" value="XYLOSE IMPORT ATP-BINDING PROTEIN XYLG"/>
    <property type="match status" value="1"/>
</dbReference>
<comment type="subcellular location">
    <subcellularLocation>
        <location evidence="1">Cell membrane</location>
        <topology evidence="1">Peripheral membrane protein</topology>
    </subcellularLocation>
</comment>
<sequence>MPQALIELSQISKSFAGVQALKDVSLRIERGEIHCLAGENGCGKSTLIKVLSGVYAPDSGEIYIDGELRPHLTPIDAIHAGIQVIYQDFSIFPNLTVAENIALNGELAQRRRWISWNKMRQTAKLALEKVGVDLDLNEKAENLSVADKQLIAISRALMQEAKLIVMDEPTTALTQKEVRSLFHVIEGLKQDGISILFVSHKLEEVSALSERITVMRNGRNVISDQAGLLDREKLVFHMTGRQIDESYFDFRKQTGTPLLRTERLSLKGCFDNISMEIYPGEIVGLTGLLGSGRTEFAESLFGLCPATSGQIYLEGKPVRIDSVQAAEKHHIAYVPEDRLTEGLFLNQSIERNLIVSVIDKQTGRLGMIDNRQVRQTVRGWIEKLGIALHSPLAPVKTLSGGNQQRVLLARWLANAPKVLILNGPSVGVDIGSKEDIHQVIRELAQEGIGVLMISDDLPELKQNCSRVLVMKRGRLVGEAEGRSFTQEKWAEMHDKADSESGSTNPGPDHDRGNTA</sequence>
<dbReference type="InterPro" id="IPR017871">
    <property type="entry name" value="ABC_transporter-like_CS"/>
</dbReference>
<keyword evidence="8" id="KW-1278">Translocase</keyword>
<evidence type="ECO:0000256" key="7">
    <source>
        <dbReference type="ARBA" id="ARBA00022840"/>
    </source>
</evidence>
<evidence type="ECO:0000256" key="2">
    <source>
        <dbReference type="ARBA" id="ARBA00022448"/>
    </source>
</evidence>
<evidence type="ECO:0000256" key="10">
    <source>
        <dbReference type="SAM" id="MobiDB-lite"/>
    </source>
</evidence>
<dbReference type="CDD" id="cd03216">
    <property type="entry name" value="ABC_Carb_Monos_I"/>
    <property type="match status" value="1"/>
</dbReference>
<dbReference type="PROSITE" id="PS50893">
    <property type="entry name" value="ABC_TRANSPORTER_2"/>
    <property type="match status" value="2"/>
</dbReference>
<dbReference type="InterPro" id="IPR027417">
    <property type="entry name" value="P-loop_NTPase"/>
</dbReference>
<protein>
    <submittedName>
        <fullName evidence="12">Lipase</fullName>
    </submittedName>
</protein>
<dbReference type="CDD" id="cd03215">
    <property type="entry name" value="ABC_Carb_Monos_II"/>
    <property type="match status" value="1"/>
</dbReference>
<reference evidence="12 13" key="1">
    <citation type="submission" date="2021-03" db="EMBL/GenBank/DDBJ databases">
        <title>Antimicrobial resistance genes in bacteria isolated from Japanese honey, and their potential for conferring macrolide and lincosamide resistance in the American foulbrood pathogen Paenibacillus larvae.</title>
        <authorList>
            <person name="Okamoto M."/>
            <person name="Kumagai M."/>
            <person name="Kanamori H."/>
            <person name="Takamatsu D."/>
        </authorList>
    </citation>
    <scope>NUCLEOTIDE SEQUENCE [LARGE SCALE GENOMIC DNA]</scope>
    <source>
        <strain evidence="12 13">J34TS1</strain>
    </source>
</reference>
<evidence type="ECO:0000256" key="5">
    <source>
        <dbReference type="ARBA" id="ARBA00022737"/>
    </source>
</evidence>
<keyword evidence="3" id="KW-1003">Cell membrane</keyword>
<evidence type="ECO:0000256" key="8">
    <source>
        <dbReference type="ARBA" id="ARBA00022967"/>
    </source>
</evidence>
<feature type="region of interest" description="Disordered" evidence="10">
    <location>
        <begin position="483"/>
        <end position="515"/>
    </location>
</feature>
<evidence type="ECO:0000256" key="6">
    <source>
        <dbReference type="ARBA" id="ARBA00022741"/>
    </source>
</evidence>
<evidence type="ECO:0000259" key="11">
    <source>
        <dbReference type="PROSITE" id="PS50893"/>
    </source>
</evidence>
<keyword evidence="5" id="KW-0677">Repeat</keyword>
<dbReference type="RefSeq" id="WP_212980172.1">
    <property type="nucleotide sequence ID" value="NZ_AP025343.1"/>
</dbReference>
<evidence type="ECO:0000313" key="12">
    <source>
        <dbReference type="EMBL" id="GIO49795.1"/>
    </source>
</evidence>
<name>A0A920CSY2_9BACL</name>
<keyword evidence="6" id="KW-0547">Nucleotide-binding</keyword>
<keyword evidence="4" id="KW-0762">Sugar transport</keyword>
<evidence type="ECO:0000256" key="4">
    <source>
        <dbReference type="ARBA" id="ARBA00022597"/>
    </source>
</evidence>
<dbReference type="GO" id="GO:0016887">
    <property type="term" value="F:ATP hydrolysis activity"/>
    <property type="evidence" value="ECO:0007669"/>
    <property type="project" value="InterPro"/>
</dbReference>
<keyword evidence="13" id="KW-1185">Reference proteome</keyword>
<evidence type="ECO:0000256" key="3">
    <source>
        <dbReference type="ARBA" id="ARBA00022475"/>
    </source>
</evidence>
<dbReference type="FunFam" id="3.40.50.300:FF:000127">
    <property type="entry name" value="Ribose import ATP-binding protein RbsA"/>
    <property type="match status" value="1"/>
</dbReference>
<dbReference type="InterPro" id="IPR003439">
    <property type="entry name" value="ABC_transporter-like_ATP-bd"/>
</dbReference>
<dbReference type="InterPro" id="IPR003593">
    <property type="entry name" value="AAA+_ATPase"/>
</dbReference>
<dbReference type="EMBL" id="BORT01000025">
    <property type="protein sequence ID" value="GIO49795.1"/>
    <property type="molecule type" value="Genomic_DNA"/>
</dbReference>
<dbReference type="Proteomes" id="UP000682811">
    <property type="component" value="Unassembled WGS sequence"/>
</dbReference>
<keyword evidence="7" id="KW-0067">ATP-binding</keyword>
<dbReference type="SMART" id="SM00382">
    <property type="entry name" value="AAA"/>
    <property type="match status" value="2"/>
</dbReference>
<proteinExistence type="predicted"/>
<evidence type="ECO:0000256" key="9">
    <source>
        <dbReference type="ARBA" id="ARBA00023136"/>
    </source>
</evidence>